<dbReference type="InterPro" id="IPR013974">
    <property type="entry name" value="SAF"/>
</dbReference>
<organism evidence="2 3">
    <name type="scientific">Vogesella amnigena</name>
    <dbReference type="NCBI Taxonomy" id="1507449"/>
    <lineage>
        <taxon>Bacteria</taxon>
        <taxon>Pseudomonadati</taxon>
        <taxon>Pseudomonadota</taxon>
        <taxon>Betaproteobacteria</taxon>
        <taxon>Neisseriales</taxon>
        <taxon>Chromobacteriaceae</taxon>
        <taxon>Vogesella</taxon>
    </lineage>
</organism>
<dbReference type="SUPFAM" id="SSF51569">
    <property type="entry name" value="Aldolase"/>
    <property type="match status" value="1"/>
</dbReference>
<keyword evidence="2" id="KW-0808">Transferase</keyword>
<dbReference type="PROSITE" id="PS50844">
    <property type="entry name" value="AFP_LIKE"/>
    <property type="match status" value="1"/>
</dbReference>
<reference evidence="3" key="1">
    <citation type="journal article" date="2019" name="Int. J. Syst. Evol. Microbiol.">
        <title>The Global Catalogue of Microorganisms (GCM) 10K type strain sequencing project: providing services to taxonomists for standard genome sequencing and annotation.</title>
        <authorList>
            <consortium name="The Broad Institute Genomics Platform"/>
            <consortium name="The Broad Institute Genome Sequencing Center for Infectious Disease"/>
            <person name="Wu L."/>
            <person name="Ma J."/>
        </authorList>
    </citation>
    <scope>NUCLEOTIDE SEQUENCE [LARGE SCALE GENOMIC DNA]</scope>
    <source>
        <strain evidence="3">KCTC 42195</strain>
    </source>
</reference>
<dbReference type="InterPro" id="IPR013132">
    <property type="entry name" value="PseI/NeuA/B-like_N"/>
</dbReference>
<comment type="caution">
    <text evidence="2">The sequence shown here is derived from an EMBL/GenBank/DDBJ whole genome shotgun (WGS) entry which is preliminary data.</text>
</comment>
<dbReference type="InterPro" id="IPR057736">
    <property type="entry name" value="SAF_PseI/NeuA/NeuB"/>
</dbReference>
<dbReference type="InterPro" id="IPR006190">
    <property type="entry name" value="SAF_AFP_Neu5Ac"/>
</dbReference>
<proteinExistence type="predicted"/>
<dbReference type="EMBL" id="JBHRYH010000011">
    <property type="protein sequence ID" value="MFC3625573.1"/>
    <property type="molecule type" value="Genomic_DNA"/>
</dbReference>
<name>A0ABV7TS43_9NEIS</name>
<feature type="domain" description="AFP-like" evidence="1">
    <location>
        <begin position="281"/>
        <end position="339"/>
    </location>
</feature>
<dbReference type="Proteomes" id="UP001595636">
    <property type="component" value="Unassembled WGS sequence"/>
</dbReference>
<gene>
    <name evidence="2" type="primary">neuB</name>
    <name evidence="2" type="ORF">ACFOKJ_05345</name>
</gene>
<dbReference type="CDD" id="cd11615">
    <property type="entry name" value="SAF_NeuB_like"/>
    <property type="match status" value="1"/>
</dbReference>
<accession>A0ABV7TS43</accession>
<dbReference type="InterPro" id="IPR020007">
    <property type="entry name" value="NeuB/NeuA"/>
</dbReference>
<dbReference type="InterPro" id="IPR051690">
    <property type="entry name" value="PseI-like"/>
</dbReference>
<dbReference type="InterPro" id="IPR036732">
    <property type="entry name" value="AFP_Neu5c_C_sf"/>
</dbReference>
<keyword evidence="3" id="KW-1185">Reference proteome</keyword>
<dbReference type="NCBIfam" id="TIGR03569">
    <property type="entry name" value="NeuB_NnaB"/>
    <property type="match status" value="1"/>
</dbReference>
<dbReference type="RefSeq" id="WP_390277209.1">
    <property type="nucleotide sequence ID" value="NZ_JBHRYH010000011.1"/>
</dbReference>
<dbReference type="GO" id="GO:0050462">
    <property type="term" value="F:N-acetylneuraminate synthase activity"/>
    <property type="evidence" value="ECO:0007669"/>
    <property type="project" value="UniProtKB-EC"/>
</dbReference>
<dbReference type="Gene3D" id="3.20.20.70">
    <property type="entry name" value="Aldolase class I"/>
    <property type="match status" value="1"/>
</dbReference>
<dbReference type="PANTHER" id="PTHR42966:SF1">
    <property type="entry name" value="SIALIC ACID SYNTHASE"/>
    <property type="match status" value="1"/>
</dbReference>
<evidence type="ECO:0000259" key="1">
    <source>
        <dbReference type="PROSITE" id="PS50844"/>
    </source>
</evidence>
<evidence type="ECO:0000313" key="3">
    <source>
        <dbReference type="Proteomes" id="UP001595636"/>
    </source>
</evidence>
<sequence>MSAVYIIAEAGVNHNGSVALARQLIDAARAAGADAVKFQTFKTEKILTRHTPMATYQQQNLGGGDSQFQMVKALELSYADFAELQQYARQVGIDFLSTPDDEDSLDFLVDQLQLPWIKIGSGEVSNLPFLRRIAAKQRPMILSTGMATLGEVERAVRLLREHNQQELLLLHCTTNYPCPPQEVNLRAMQTMQQAFRLRVGYSDHTLGCEVPVAAVALGAQVIEKHLTLDKGMTGPDHAASMAPDEFAQMVRQIRSIEQALGDGVKWPNPSEERIKPLVRRRIVAASALPAGTRLRLEDLCFKRADRGLYAEHVDSVVGRILLQPLVADDTIDWSLLSAV</sequence>
<dbReference type="Pfam" id="PF03102">
    <property type="entry name" value="NeuB"/>
    <property type="match status" value="1"/>
</dbReference>
<dbReference type="Pfam" id="PF08666">
    <property type="entry name" value="SAF"/>
    <property type="match status" value="1"/>
</dbReference>
<dbReference type="SUPFAM" id="SSF51269">
    <property type="entry name" value="AFP III-like domain"/>
    <property type="match status" value="1"/>
</dbReference>
<dbReference type="EC" id="2.5.1.56" evidence="2"/>
<dbReference type="Gene3D" id="3.90.1210.10">
    <property type="entry name" value="Antifreeze-like/N-acetylneuraminic acid synthase C-terminal domain"/>
    <property type="match status" value="1"/>
</dbReference>
<dbReference type="SMART" id="SM00858">
    <property type="entry name" value="SAF"/>
    <property type="match status" value="1"/>
</dbReference>
<dbReference type="PANTHER" id="PTHR42966">
    <property type="entry name" value="N-ACETYLNEURAMINATE SYNTHASE"/>
    <property type="match status" value="1"/>
</dbReference>
<protein>
    <submittedName>
        <fullName evidence="2">N-acetylneuraminate synthase</fullName>
        <ecNumber evidence="2">2.5.1.56</ecNumber>
    </submittedName>
</protein>
<evidence type="ECO:0000313" key="2">
    <source>
        <dbReference type="EMBL" id="MFC3625573.1"/>
    </source>
</evidence>
<dbReference type="InterPro" id="IPR013785">
    <property type="entry name" value="Aldolase_TIM"/>
</dbReference>